<organism evidence="1">
    <name type="scientific">Octopus bimaculoides</name>
    <name type="common">California two-spotted octopus</name>
    <dbReference type="NCBI Taxonomy" id="37653"/>
    <lineage>
        <taxon>Eukaryota</taxon>
        <taxon>Metazoa</taxon>
        <taxon>Spiralia</taxon>
        <taxon>Lophotrochozoa</taxon>
        <taxon>Mollusca</taxon>
        <taxon>Cephalopoda</taxon>
        <taxon>Coleoidea</taxon>
        <taxon>Octopodiformes</taxon>
        <taxon>Octopoda</taxon>
        <taxon>Incirrata</taxon>
        <taxon>Octopodidae</taxon>
        <taxon>Octopus</taxon>
    </lineage>
</organism>
<evidence type="ECO:0000313" key="1">
    <source>
        <dbReference type="EMBL" id="KOF63539.1"/>
    </source>
</evidence>
<dbReference type="EMBL" id="KQ430889">
    <property type="protein sequence ID" value="KOF63539.1"/>
    <property type="molecule type" value="Genomic_DNA"/>
</dbReference>
<name>A0A0L8FIJ5_OCTBM</name>
<sequence length="76" mass="8432">MGPKTGGYKVNELLNNAALSAPADSAINDNKRFALIWVCTFTPMLTKLTKLTYQTLQSLPQEYAFTISITVHLLSR</sequence>
<dbReference type="AlphaFoldDB" id="A0A0L8FIJ5"/>
<proteinExistence type="predicted"/>
<accession>A0A0L8FIJ5</accession>
<gene>
    <name evidence="1" type="ORF">OCBIM_22018824mg</name>
</gene>
<reference evidence="1" key="1">
    <citation type="submission" date="2015-07" db="EMBL/GenBank/DDBJ databases">
        <title>MeaNS - Measles Nucleotide Surveillance Program.</title>
        <authorList>
            <person name="Tran T."/>
            <person name="Druce J."/>
        </authorList>
    </citation>
    <scope>NUCLEOTIDE SEQUENCE</scope>
    <source>
        <strain evidence="1">UCB-OBI-ISO-001</strain>
        <tissue evidence="1">Gonad</tissue>
    </source>
</reference>
<protein>
    <submittedName>
        <fullName evidence="1">Uncharacterized protein</fullName>
    </submittedName>
</protein>